<name>A0AAD5AYA6_SILAS</name>
<gene>
    <name evidence="1" type="ORF">C0J50_15112</name>
</gene>
<dbReference type="Proteomes" id="UP001205998">
    <property type="component" value="Unassembled WGS sequence"/>
</dbReference>
<protein>
    <submittedName>
        <fullName evidence="1">Uncharacterized protein</fullName>
    </submittedName>
</protein>
<reference evidence="1" key="1">
    <citation type="submission" date="2018-07" db="EMBL/GenBank/DDBJ databases">
        <title>Comparative genomics of catfishes provides insights into carnivory and benthic adaptation.</title>
        <authorList>
            <person name="Zhang Y."/>
            <person name="Wang D."/>
            <person name="Peng Z."/>
            <person name="Zheng S."/>
            <person name="Shao F."/>
            <person name="Tao W."/>
        </authorList>
    </citation>
    <scope>NUCLEOTIDE SEQUENCE</scope>
    <source>
        <strain evidence="1">Chongqing</strain>
    </source>
</reference>
<dbReference type="EMBL" id="MU551562">
    <property type="protein sequence ID" value="KAI5625253.1"/>
    <property type="molecule type" value="Genomic_DNA"/>
</dbReference>
<organism evidence="1 2">
    <name type="scientific">Silurus asotus</name>
    <name type="common">Amur catfish</name>
    <name type="synonym">Parasilurus asotus</name>
    <dbReference type="NCBI Taxonomy" id="30991"/>
    <lineage>
        <taxon>Eukaryota</taxon>
        <taxon>Metazoa</taxon>
        <taxon>Chordata</taxon>
        <taxon>Craniata</taxon>
        <taxon>Vertebrata</taxon>
        <taxon>Euteleostomi</taxon>
        <taxon>Actinopterygii</taxon>
        <taxon>Neopterygii</taxon>
        <taxon>Teleostei</taxon>
        <taxon>Ostariophysi</taxon>
        <taxon>Siluriformes</taxon>
        <taxon>Siluridae</taxon>
        <taxon>Silurus</taxon>
    </lineage>
</organism>
<dbReference type="AlphaFoldDB" id="A0AAD5AYA6"/>
<proteinExistence type="predicted"/>
<evidence type="ECO:0000313" key="1">
    <source>
        <dbReference type="EMBL" id="KAI5625253.1"/>
    </source>
</evidence>
<keyword evidence="2" id="KW-1185">Reference proteome</keyword>
<evidence type="ECO:0000313" key="2">
    <source>
        <dbReference type="Proteomes" id="UP001205998"/>
    </source>
</evidence>
<comment type="caution">
    <text evidence="1">The sequence shown here is derived from an EMBL/GenBank/DDBJ whole genome shotgun (WGS) entry which is preliminary data.</text>
</comment>
<accession>A0AAD5AYA6</accession>
<sequence>MQLVYQKTRIRSRKRGVHPTRVHEPTVLAAGAVPRSRVSAPHQENFNQQQDLEISPAAALDVPNALHLASLHMS</sequence>